<dbReference type="EMBL" id="BTGU01000003">
    <property type="protein sequence ID" value="GMN32235.1"/>
    <property type="molecule type" value="Genomic_DNA"/>
</dbReference>
<evidence type="ECO:0008006" key="3">
    <source>
        <dbReference type="Google" id="ProtNLM"/>
    </source>
</evidence>
<name>A0AA87ZHZ5_FICCA</name>
<proteinExistence type="predicted"/>
<dbReference type="PANTHER" id="PTHR38926:SF13">
    <property type="entry name" value="F-BOX DOMAIN CONTAINING PROTEIN, EXPRESSED"/>
    <property type="match status" value="1"/>
</dbReference>
<organism evidence="1 2">
    <name type="scientific">Ficus carica</name>
    <name type="common">Common fig</name>
    <dbReference type="NCBI Taxonomy" id="3494"/>
    <lineage>
        <taxon>Eukaryota</taxon>
        <taxon>Viridiplantae</taxon>
        <taxon>Streptophyta</taxon>
        <taxon>Embryophyta</taxon>
        <taxon>Tracheophyta</taxon>
        <taxon>Spermatophyta</taxon>
        <taxon>Magnoliopsida</taxon>
        <taxon>eudicotyledons</taxon>
        <taxon>Gunneridae</taxon>
        <taxon>Pentapetalae</taxon>
        <taxon>rosids</taxon>
        <taxon>fabids</taxon>
        <taxon>Rosales</taxon>
        <taxon>Moraceae</taxon>
        <taxon>Ficeae</taxon>
        <taxon>Ficus</taxon>
    </lineage>
</organism>
<dbReference type="Gene3D" id="3.80.10.10">
    <property type="entry name" value="Ribonuclease Inhibitor"/>
    <property type="match status" value="1"/>
</dbReference>
<comment type="caution">
    <text evidence="1">The sequence shown here is derived from an EMBL/GenBank/DDBJ whole genome shotgun (WGS) entry which is preliminary data.</text>
</comment>
<accession>A0AA87ZHZ5</accession>
<evidence type="ECO:0000313" key="2">
    <source>
        <dbReference type="Proteomes" id="UP001187192"/>
    </source>
</evidence>
<dbReference type="InterPro" id="IPR032675">
    <property type="entry name" value="LRR_dom_sf"/>
</dbReference>
<evidence type="ECO:0000313" key="1">
    <source>
        <dbReference type="EMBL" id="GMN32235.1"/>
    </source>
</evidence>
<dbReference type="AlphaFoldDB" id="A0AA87ZHZ5"/>
<dbReference type="SUPFAM" id="SSF52047">
    <property type="entry name" value="RNI-like"/>
    <property type="match status" value="1"/>
</dbReference>
<protein>
    <recommendedName>
        <fullName evidence="3">F-box/LRR-repeat protein</fullName>
    </recommendedName>
</protein>
<sequence>MSDEEYSSSRLMLVLNSALNLSCGQVTCLVFPFNFYIEDKELISVAHRSPNLKRLVLQSSFQFSVEAFQEAVKYWKCLESLTLPYVFRYEEILSSIGANCKNLSEMKSSCSIDLGLAEAIIATVPRLKVLSLRHTAAFKQALLHLLKSLKNLKVLNLMHVLVADLTQAGMELQGIDDEITKCALHLKKFLTCPERVCPKCNVVEDDNILRCYDLDEDDWRRDEIPSLTI</sequence>
<gene>
    <name evidence="1" type="ORF">TIFTF001_003576</name>
</gene>
<dbReference type="Proteomes" id="UP001187192">
    <property type="component" value="Unassembled WGS sequence"/>
</dbReference>
<reference evidence="1" key="1">
    <citation type="submission" date="2023-07" db="EMBL/GenBank/DDBJ databases">
        <title>draft genome sequence of fig (Ficus carica).</title>
        <authorList>
            <person name="Takahashi T."/>
            <person name="Nishimura K."/>
        </authorList>
    </citation>
    <scope>NUCLEOTIDE SEQUENCE</scope>
</reference>
<dbReference type="PANTHER" id="PTHR38926">
    <property type="entry name" value="F-BOX DOMAIN CONTAINING PROTEIN, EXPRESSED"/>
    <property type="match status" value="1"/>
</dbReference>
<keyword evidence="2" id="KW-1185">Reference proteome</keyword>